<evidence type="ECO:0000256" key="4">
    <source>
        <dbReference type="ARBA" id="ARBA00023098"/>
    </source>
</evidence>
<evidence type="ECO:0000256" key="6">
    <source>
        <dbReference type="ARBA" id="ARBA00038095"/>
    </source>
</evidence>
<dbReference type="PANTHER" id="PTHR37323:SF1">
    <property type="entry name" value="L-ORNITHINE N(ALPHA)-ACYLTRANSFERASE"/>
    <property type="match status" value="1"/>
</dbReference>
<evidence type="ECO:0000256" key="8">
    <source>
        <dbReference type="ARBA" id="ARBA00039866"/>
    </source>
</evidence>
<evidence type="ECO:0000256" key="2">
    <source>
        <dbReference type="ARBA" id="ARBA00022516"/>
    </source>
</evidence>
<dbReference type="SMART" id="SM00563">
    <property type="entry name" value="PlsC"/>
    <property type="match status" value="1"/>
</dbReference>
<accession>A0A1S7LEE0</accession>
<feature type="region of interest" description="Disordered" evidence="11">
    <location>
        <begin position="614"/>
        <end position="633"/>
    </location>
</feature>
<comment type="similarity">
    <text evidence="6">Belongs to the acetyltransferase family. OlsB subfamily.</text>
</comment>
<evidence type="ECO:0000256" key="11">
    <source>
        <dbReference type="SAM" id="MobiDB-lite"/>
    </source>
</evidence>
<comment type="catalytic activity">
    <reaction evidence="10">
        <text>a (3R)-hydroxyacyl-[ACP] + L-ornithine = a lyso-ornithine lipid + holo-[ACP] + H(+)</text>
        <dbReference type="Rhea" id="RHEA:20633"/>
        <dbReference type="Rhea" id="RHEA-COMP:9685"/>
        <dbReference type="Rhea" id="RHEA-COMP:9945"/>
        <dbReference type="ChEBI" id="CHEBI:15378"/>
        <dbReference type="ChEBI" id="CHEBI:46911"/>
        <dbReference type="ChEBI" id="CHEBI:64479"/>
        <dbReference type="ChEBI" id="CHEBI:78827"/>
        <dbReference type="ChEBI" id="CHEBI:138482"/>
        <dbReference type="EC" id="2.3.2.30"/>
    </reaction>
    <physiologicalReaction direction="left-to-right" evidence="10">
        <dbReference type="Rhea" id="RHEA:20634"/>
    </physiologicalReaction>
</comment>
<gene>
    <name evidence="13" type="ORF">MAGMO_0271</name>
</gene>
<comment type="function">
    <text evidence="9">Catalyzes the first step in the biosynthesis of ornithine lipids, which are phosphorus-free membrane lipids. Catalyzes the 3-hydroxyacyl-acyl carrier protein-dependent acylation of ornithine to form lyso-ornithine lipid (LOL).</text>
</comment>
<dbReference type="GO" id="GO:0006629">
    <property type="term" value="P:lipid metabolic process"/>
    <property type="evidence" value="ECO:0007669"/>
    <property type="project" value="UniProtKB-KW"/>
</dbReference>
<reference evidence="13" key="1">
    <citation type="submission" date="2015-04" db="EMBL/GenBank/DDBJ databases">
        <authorList>
            <person name="Syromyatnikov M.Y."/>
            <person name="Popov V.N."/>
        </authorList>
    </citation>
    <scope>NUCLEOTIDE SEQUENCE</scope>
    <source>
        <strain evidence="13">MO-1</strain>
    </source>
</reference>
<dbReference type="GO" id="GO:0043810">
    <property type="term" value="F:ornithine-acyl [acyl carrier protein] N-acyltransferase activity"/>
    <property type="evidence" value="ECO:0007669"/>
    <property type="project" value="UniProtKB-EC"/>
</dbReference>
<evidence type="ECO:0000256" key="9">
    <source>
        <dbReference type="ARBA" id="ARBA00045724"/>
    </source>
</evidence>
<dbReference type="Pfam" id="PF19576">
    <property type="entry name" value="Acyltransf_2"/>
    <property type="match status" value="1"/>
</dbReference>
<comment type="pathway">
    <text evidence="1">Lipid metabolism.</text>
</comment>
<dbReference type="SUPFAM" id="SSF69593">
    <property type="entry name" value="Glycerol-3-phosphate (1)-acyltransferase"/>
    <property type="match status" value="1"/>
</dbReference>
<sequence length="633" mass="71277">MKRSESDLRLIQLEQAFSSKLKKPLAVSLAKVLEPLLGIDTFNKEYRALLAEGQDDDTFLQRALKILTGSVEVRDSELERIPTEGGTIVVANHPYGGIEGVLLAVLLKAIRPDVQIIGNYLLNTIPEFRHLLIPVDPFGGDGASKSNVSHVMKAIRHVRKGGLLVIFPAGEVSSLQLKARRIIDPAWQTGSARIIRAAKAQVVPILFQGHNGPLFQMAGMIHPRLRTILLPRELLNKGSTEIPLRIGHPIPFCQMEKMEQDAEIIRYLRMRTYLLDADEQPESAIKRLSAKIKRESRQRFEPLIAPCDTFTLRYEIQNLPAEQRLVESGKQHVYIAQAEQIPMILQEIGRLREQTFRQVGEGTGKKIDLDRFDAHYLHLFIWNHEAEELVGAYRMGRLDEIMASHRGKKGLYTHTLFKFKKSFLKGMGPALEMGRSFVRPEYQRSYAPLLLLWKGIGRYVARNPQYKILFGPVSITTEYTHASRQLIVDYLQSHNSISQPAKLIKARKPFRLKALKGLVAPAAVDSLKDIDALSGLIAQIERDGKGIPILLKQYLKLGGKLAGFNIDPAFSDVLDGLIFVDLTETEPRVLKKYMTSDEVDSFLAYHSDAMDPTWPAAKPEPAKPKEMAPYMGH</sequence>
<evidence type="ECO:0000259" key="12">
    <source>
        <dbReference type="SMART" id="SM00563"/>
    </source>
</evidence>
<evidence type="ECO:0000256" key="7">
    <source>
        <dbReference type="ARBA" id="ARBA00039058"/>
    </source>
</evidence>
<dbReference type="PANTHER" id="PTHR37323">
    <property type="entry name" value="GCN5-RELATED N-ACETYLTRANSFERASE"/>
    <property type="match status" value="1"/>
</dbReference>
<evidence type="ECO:0000256" key="3">
    <source>
        <dbReference type="ARBA" id="ARBA00022679"/>
    </source>
</evidence>
<dbReference type="InterPro" id="IPR016181">
    <property type="entry name" value="Acyl_CoA_acyltransferase"/>
</dbReference>
<keyword evidence="2" id="KW-0444">Lipid biosynthesis</keyword>
<dbReference type="CDD" id="cd07986">
    <property type="entry name" value="LPLAT_ACT14924-like"/>
    <property type="match status" value="1"/>
</dbReference>
<keyword evidence="3 13" id="KW-0808">Transferase</keyword>
<protein>
    <recommendedName>
        <fullName evidence="8">L-ornithine N(alpha)-acyltransferase</fullName>
        <ecNumber evidence="7">2.3.2.30</ecNumber>
    </recommendedName>
</protein>
<dbReference type="EMBL" id="LO017727">
    <property type="protein sequence ID" value="CRH04484.1"/>
    <property type="molecule type" value="Genomic_DNA"/>
</dbReference>
<dbReference type="Gene3D" id="3.40.630.30">
    <property type="match status" value="1"/>
</dbReference>
<dbReference type="Pfam" id="PF13444">
    <property type="entry name" value="Acetyltransf_5"/>
    <property type="match status" value="1"/>
</dbReference>
<evidence type="ECO:0000256" key="1">
    <source>
        <dbReference type="ARBA" id="ARBA00005189"/>
    </source>
</evidence>
<keyword evidence="4" id="KW-0443">Lipid metabolism</keyword>
<keyword evidence="5 13" id="KW-0012">Acyltransferase</keyword>
<dbReference type="InterPro" id="IPR045746">
    <property type="entry name" value="ACT14924-like_Acyltransf_dom"/>
</dbReference>
<name>A0A1S7LEE0_MAGMO</name>
<dbReference type="AlphaFoldDB" id="A0A1S7LEE0"/>
<evidence type="ECO:0000313" key="13">
    <source>
        <dbReference type="EMBL" id="CRH04484.1"/>
    </source>
</evidence>
<evidence type="ECO:0000256" key="10">
    <source>
        <dbReference type="ARBA" id="ARBA00047785"/>
    </source>
</evidence>
<dbReference type="SUPFAM" id="SSF55729">
    <property type="entry name" value="Acyl-CoA N-acyltransferases (Nat)"/>
    <property type="match status" value="1"/>
</dbReference>
<dbReference type="InterPro" id="IPR052351">
    <property type="entry name" value="Ornithine_N-alpha-AT"/>
</dbReference>
<dbReference type="EC" id="2.3.2.30" evidence="7"/>
<evidence type="ECO:0000256" key="5">
    <source>
        <dbReference type="ARBA" id="ARBA00023315"/>
    </source>
</evidence>
<proteinExistence type="inferred from homology"/>
<dbReference type="InterPro" id="IPR002123">
    <property type="entry name" value="Plipid/glycerol_acylTrfase"/>
</dbReference>
<feature type="domain" description="Phospholipid/glycerol acyltransferase" evidence="12">
    <location>
        <begin position="87"/>
        <end position="210"/>
    </location>
</feature>
<organism evidence="13">
    <name type="scientific">Magnetococcus massalia (strain MO-1)</name>
    <dbReference type="NCBI Taxonomy" id="451514"/>
    <lineage>
        <taxon>Bacteria</taxon>
        <taxon>Pseudomonadati</taxon>
        <taxon>Pseudomonadota</taxon>
        <taxon>Magnetococcia</taxon>
        <taxon>Magnetococcales</taxon>
        <taxon>Magnetococcaceae</taxon>
        <taxon>Magnetococcus</taxon>
    </lineage>
</organism>